<reference evidence="2 3" key="1">
    <citation type="journal article" date="2018" name="Mol. Genet. Genomics">
        <title>The red deer Cervus elaphus genome CerEla1.0: sequencing, annotating, genes, and chromosomes.</title>
        <authorList>
            <person name="Bana N.A."/>
            <person name="Nyiri A."/>
            <person name="Nagy J."/>
            <person name="Frank K."/>
            <person name="Nagy T."/>
            <person name="Steger V."/>
            <person name="Schiller M."/>
            <person name="Lakatos P."/>
            <person name="Sugar L."/>
            <person name="Horn P."/>
            <person name="Barta E."/>
            <person name="Orosz L."/>
        </authorList>
    </citation>
    <scope>NUCLEOTIDE SEQUENCE [LARGE SCALE GENOMIC DNA]</scope>
    <source>
        <strain evidence="2">Hungarian</strain>
    </source>
</reference>
<dbReference type="SUPFAM" id="SSF48264">
    <property type="entry name" value="Cytochrome P450"/>
    <property type="match status" value="1"/>
</dbReference>
<evidence type="ECO:0000313" key="3">
    <source>
        <dbReference type="Proteomes" id="UP000242450"/>
    </source>
</evidence>
<dbReference type="Proteomes" id="UP000242450">
    <property type="component" value="Chromosome 9"/>
</dbReference>
<dbReference type="InterPro" id="IPR001128">
    <property type="entry name" value="Cyt_P450"/>
</dbReference>
<evidence type="ECO:0000313" key="2">
    <source>
        <dbReference type="EMBL" id="OWK12123.1"/>
    </source>
</evidence>
<dbReference type="Gene3D" id="1.10.630.10">
    <property type="entry name" value="Cytochrome P450"/>
    <property type="match status" value="1"/>
</dbReference>
<dbReference type="PANTHER" id="PTHR24291:SF198">
    <property type="entry name" value="CYTOCHROME P450 4F3"/>
    <property type="match status" value="1"/>
</dbReference>
<comment type="caution">
    <text evidence="2">The sequence shown here is derived from an EMBL/GenBank/DDBJ whole genome shotgun (WGS) entry which is preliminary data.</text>
</comment>
<comment type="similarity">
    <text evidence="1">Belongs to the cytochrome P450 family.</text>
</comment>
<dbReference type="AlphaFoldDB" id="A0A212D1L4"/>
<dbReference type="PANTHER" id="PTHR24291">
    <property type="entry name" value="CYTOCHROME P450 FAMILY 4"/>
    <property type="match status" value="1"/>
</dbReference>
<dbReference type="InterPro" id="IPR050196">
    <property type="entry name" value="Cytochrome_P450_Monoox"/>
</dbReference>
<dbReference type="OrthoDB" id="1470350at2759"/>
<dbReference type="GO" id="GO:0016705">
    <property type="term" value="F:oxidoreductase activity, acting on paired donors, with incorporation or reduction of molecular oxygen"/>
    <property type="evidence" value="ECO:0007669"/>
    <property type="project" value="InterPro"/>
</dbReference>
<dbReference type="Pfam" id="PF00067">
    <property type="entry name" value="p450"/>
    <property type="match status" value="1"/>
</dbReference>
<dbReference type="GO" id="GO:0020037">
    <property type="term" value="F:heme binding"/>
    <property type="evidence" value="ECO:0007669"/>
    <property type="project" value="InterPro"/>
</dbReference>
<feature type="non-terminal residue" evidence="2">
    <location>
        <position position="64"/>
    </location>
</feature>
<keyword evidence="3" id="KW-1185">Reference proteome</keyword>
<dbReference type="GO" id="GO:0004497">
    <property type="term" value="F:monooxygenase activity"/>
    <property type="evidence" value="ECO:0007669"/>
    <property type="project" value="InterPro"/>
</dbReference>
<dbReference type="EMBL" id="MKHE01000009">
    <property type="protein sequence ID" value="OWK12123.1"/>
    <property type="molecule type" value="Genomic_DNA"/>
</dbReference>
<organism evidence="2 3">
    <name type="scientific">Cervus elaphus hippelaphus</name>
    <name type="common">European red deer</name>
    <dbReference type="NCBI Taxonomy" id="46360"/>
    <lineage>
        <taxon>Eukaryota</taxon>
        <taxon>Metazoa</taxon>
        <taxon>Chordata</taxon>
        <taxon>Craniata</taxon>
        <taxon>Vertebrata</taxon>
        <taxon>Euteleostomi</taxon>
        <taxon>Mammalia</taxon>
        <taxon>Eutheria</taxon>
        <taxon>Laurasiatheria</taxon>
        <taxon>Artiodactyla</taxon>
        <taxon>Ruminantia</taxon>
        <taxon>Pecora</taxon>
        <taxon>Cervidae</taxon>
        <taxon>Cervinae</taxon>
        <taxon>Cervus</taxon>
    </lineage>
</organism>
<evidence type="ECO:0000256" key="1">
    <source>
        <dbReference type="ARBA" id="ARBA00010617"/>
    </source>
</evidence>
<gene>
    <name evidence="2" type="ORF">Celaphus_00003048</name>
</gene>
<protein>
    <submittedName>
        <fullName evidence="2">Uncharacterized protein</fullName>
    </submittedName>
</protein>
<proteinExistence type="inferred from homology"/>
<dbReference type="GO" id="GO:0005506">
    <property type="term" value="F:iron ion binding"/>
    <property type="evidence" value="ECO:0007669"/>
    <property type="project" value="InterPro"/>
</dbReference>
<name>A0A212D1L4_CEREH</name>
<sequence length="64" mass="7657">MRELTEMGVREKNVTEWDVVLGHDTTASGLSWILYNLAKHPEYQERCRQEVQELLRDREPKEIE</sequence>
<dbReference type="InterPro" id="IPR036396">
    <property type="entry name" value="Cyt_P450_sf"/>
</dbReference>
<accession>A0A212D1L4</accession>